<gene>
    <name evidence="4" type="ORF">I2494_11115</name>
</gene>
<dbReference type="RefSeq" id="WP_218466945.1">
    <property type="nucleotide sequence ID" value="NZ_JADRCR010000005.1"/>
</dbReference>
<organism evidence="4 5">
    <name type="scientific">Limnobaculum allomyrinae</name>
    <dbReference type="NCBI Taxonomy" id="2791986"/>
    <lineage>
        <taxon>Bacteria</taxon>
        <taxon>Pseudomonadati</taxon>
        <taxon>Pseudomonadota</taxon>
        <taxon>Gammaproteobacteria</taxon>
        <taxon>Enterobacterales</taxon>
        <taxon>Budviciaceae</taxon>
        <taxon>Limnobaculum</taxon>
    </lineage>
</organism>
<dbReference type="Proteomes" id="UP001296921">
    <property type="component" value="Unassembled WGS sequence"/>
</dbReference>
<feature type="region of interest" description="Disordered" evidence="1">
    <location>
        <begin position="132"/>
        <end position="154"/>
    </location>
</feature>
<evidence type="ECO:0000259" key="2">
    <source>
        <dbReference type="Pfam" id="PF11682"/>
    </source>
</evidence>
<accession>A0ABS1IR91</accession>
<dbReference type="InterPro" id="IPR057150">
    <property type="entry name" value="DUF7828"/>
</dbReference>
<dbReference type="Pfam" id="PF11682">
    <property type="entry name" value="Zn_ribbon_11"/>
    <property type="match status" value="1"/>
</dbReference>
<name>A0ABS1IR91_9GAMM</name>
<keyword evidence="5" id="KW-1185">Reference proteome</keyword>
<dbReference type="Pfam" id="PF25165">
    <property type="entry name" value="DUF7828"/>
    <property type="match status" value="1"/>
</dbReference>
<dbReference type="InterPro" id="IPR021696">
    <property type="entry name" value="DUF3279"/>
</dbReference>
<evidence type="ECO:0000256" key="1">
    <source>
        <dbReference type="SAM" id="MobiDB-lite"/>
    </source>
</evidence>
<evidence type="ECO:0000259" key="3">
    <source>
        <dbReference type="Pfam" id="PF25165"/>
    </source>
</evidence>
<evidence type="ECO:0000313" key="4">
    <source>
        <dbReference type="EMBL" id="MBK5144260.1"/>
    </source>
</evidence>
<feature type="domain" description="DUF3279" evidence="2">
    <location>
        <begin position="86"/>
        <end position="121"/>
    </location>
</feature>
<feature type="domain" description="DUF7828" evidence="3">
    <location>
        <begin position="1"/>
        <end position="80"/>
    </location>
</feature>
<proteinExistence type="predicted"/>
<reference evidence="4 5" key="1">
    <citation type="submission" date="2020-11" db="EMBL/GenBank/DDBJ databases">
        <title>Insectihabitans protaetiae gen. nov. sp. nov. and Insectihabitans allomyrinae sp. nov., isolated from larvae of Protaetia brevitarsis seulensis and Allomyrina dichotoma, respectively.</title>
        <authorList>
            <person name="Lee S.D."/>
            <person name="Byeon Y.-S."/>
            <person name="Kim S.-M."/>
            <person name="Yang H.L."/>
            <person name="Kim I.S."/>
        </authorList>
    </citation>
    <scope>NUCLEOTIDE SEQUENCE [LARGE SCALE GENOMIC DNA]</scope>
    <source>
        <strain evidence="4 5">BWR-B9</strain>
    </source>
</reference>
<feature type="compositionally biased region" description="Polar residues" evidence="1">
    <location>
        <begin position="132"/>
        <end position="141"/>
    </location>
</feature>
<comment type="caution">
    <text evidence="4">The sequence shown here is derived from an EMBL/GenBank/DDBJ whole genome shotgun (WGS) entry which is preliminary data.</text>
</comment>
<evidence type="ECO:0000313" key="5">
    <source>
        <dbReference type="Proteomes" id="UP001296921"/>
    </source>
</evidence>
<dbReference type="EMBL" id="JADRCR010000005">
    <property type="protein sequence ID" value="MBK5144260.1"/>
    <property type="molecule type" value="Genomic_DNA"/>
</dbReference>
<sequence>MAFDSEDHYVMVNKASGNGQWFCTDCHCPLKLCNDTTGEEVWFEHAPDDETTKAQVTGCGHLLAAIRKRVFIMRLRTMINELDTLVATRYWFCVWCHSHYQGDKYCKTCKTGIYSISRGEWNWNYSQKENVPNSDASNTFDEQPHQTAIEPLSH</sequence>
<protein>
    <submittedName>
        <fullName evidence="4">Uncharacterized protein</fullName>
    </submittedName>
</protein>